<keyword evidence="5" id="KW-1185">Reference proteome</keyword>
<keyword evidence="2 4" id="KW-0560">Oxidoreductase</keyword>
<dbReference type="EMBL" id="CP045032">
    <property type="protein sequence ID" value="QFQ02978.1"/>
    <property type="molecule type" value="Genomic_DNA"/>
</dbReference>
<evidence type="ECO:0000256" key="2">
    <source>
        <dbReference type="ARBA" id="ARBA00023002"/>
    </source>
</evidence>
<dbReference type="OrthoDB" id="658698at2"/>
<dbReference type="EC" id="1.1.1.53" evidence="4"/>
<gene>
    <name evidence="4" type="ORF">CUROG_08150</name>
</gene>
<dbReference type="GO" id="GO:0047044">
    <property type="term" value="F:androstan-3-alpha,17-beta-diol dehydrogenase (NAD+) activity"/>
    <property type="evidence" value="ECO:0007669"/>
    <property type="project" value="UniProtKB-EC"/>
</dbReference>
<dbReference type="PRINTS" id="PR00080">
    <property type="entry name" value="SDRFAMILY"/>
</dbReference>
<organism evidence="4 5">
    <name type="scientific">Corynebacterium urogenitale</name>
    <dbReference type="NCBI Taxonomy" id="2487892"/>
    <lineage>
        <taxon>Bacteria</taxon>
        <taxon>Bacillati</taxon>
        <taxon>Actinomycetota</taxon>
        <taxon>Actinomycetes</taxon>
        <taxon>Mycobacteriales</taxon>
        <taxon>Corynebacteriaceae</taxon>
        <taxon>Corynebacterium</taxon>
    </lineage>
</organism>
<dbReference type="Gene3D" id="3.40.50.720">
    <property type="entry name" value="NAD(P)-binding Rossmann-like Domain"/>
    <property type="match status" value="1"/>
</dbReference>
<dbReference type="Proteomes" id="UP000326711">
    <property type="component" value="Chromosome"/>
</dbReference>
<dbReference type="NCBIfam" id="NF006123">
    <property type="entry name" value="PRK08267.1"/>
    <property type="match status" value="1"/>
</dbReference>
<dbReference type="PANTHER" id="PTHR43391:SF82">
    <property type="entry name" value="OXIDOREDUCTASE SADH-RELATED"/>
    <property type="match status" value="1"/>
</dbReference>
<evidence type="ECO:0000256" key="1">
    <source>
        <dbReference type="ARBA" id="ARBA00006484"/>
    </source>
</evidence>
<evidence type="ECO:0000256" key="3">
    <source>
        <dbReference type="RuleBase" id="RU000363"/>
    </source>
</evidence>
<dbReference type="KEGG" id="cuo:CUROG_08150"/>
<accession>A0A5J6Z7I4</accession>
<dbReference type="SUPFAM" id="SSF51735">
    <property type="entry name" value="NAD(P)-binding Rossmann-fold domains"/>
    <property type="match status" value="1"/>
</dbReference>
<name>A0A5J6Z7I4_9CORY</name>
<dbReference type="InterPro" id="IPR002347">
    <property type="entry name" value="SDR_fam"/>
</dbReference>
<dbReference type="AlphaFoldDB" id="A0A5J6Z7I4"/>
<dbReference type="RefSeq" id="WP_151903277.1">
    <property type="nucleotide sequence ID" value="NZ_CP045032.1"/>
</dbReference>
<sequence length="286" mass="30550">MFAPKKYLSKFRSNQLAGGSIVVTGAAQGFGRTIAETFAKAGWSVGAYDVDTEKLEAWADSVPNVTWGALDVRDPEAWESVLAEFAEAHDGAINVLVNNAGVLYAGDFIEKGSFEADGRLVDINVKGVLYGARAAFPYLKLAASGKTKNKGAHLVNLCSAASIYGTPDMATYSATKFAVRGITEALEVEWDGHGIQVSDILPLYANTNMIANDRTVGMTRLGVHNTPQDVADVIFKAVSKGRGVPAKVHHPVGVQPSLLLGSSHMSPGFLTRFVNGSLVYEKKVRF</sequence>
<dbReference type="Pfam" id="PF00106">
    <property type="entry name" value="adh_short"/>
    <property type="match status" value="1"/>
</dbReference>
<dbReference type="InterPro" id="IPR036291">
    <property type="entry name" value="NAD(P)-bd_dom_sf"/>
</dbReference>
<protein>
    <submittedName>
        <fullName evidence="4">3-alpha-(Or 20-beta)-hydroxysteroid dehydrogenase</fullName>
        <ecNumber evidence="4">1.1.1.53</ecNumber>
    </submittedName>
</protein>
<proteinExistence type="inferred from homology"/>
<dbReference type="PANTHER" id="PTHR43391">
    <property type="entry name" value="RETINOL DEHYDROGENASE-RELATED"/>
    <property type="match status" value="1"/>
</dbReference>
<evidence type="ECO:0000313" key="4">
    <source>
        <dbReference type="EMBL" id="QFQ02978.1"/>
    </source>
</evidence>
<evidence type="ECO:0000313" key="5">
    <source>
        <dbReference type="Proteomes" id="UP000326711"/>
    </source>
</evidence>
<reference evidence="5" key="1">
    <citation type="submission" date="2019-10" db="EMBL/GenBank/DDBJ databases">
        <title>Complete genome sequence of Corynebacterium urogenitalis DSM 108747, isolated from the genital tract of a cow.</title>
        <authorList>
            <person name="Ruckert C."/>
            <person name="Ballas P."/>
            <person name="Wagener K."/>
            <person name="Drillich M."/>
            <person name="Kaempfer P."/>
            <person name="Busse H.-J."/>
            <person name="Ehling-Schulz M."/>
        </authorList>
    </citation>
    <scope>NUCLEOTIDE SEQUENCE [LARGE SCALE GENOMIC DNA]</scope>
    <source>
        <strain evidence="5">LMM 1652</strain>
    </source>
</reference>
<comment type="similarity">
    <text evidence="1 3">Belongs to the short-chain dehydrogenases/reductases (SDR) family.</text>
</comment>
<dbReference type="PRINTS" id="PR00081">
    <property type="entry name" value="GDHRDH"/>
</dbReference>